<dbReference type="HOGENOM" id="CLU_637370_0_0_3"/>
<dbReference type="PROSITE" id="PS00108">
    <property type="entry name" value="PROTEIN_KINASE_ST"/>
    <property type="match status" value="1"/>
</dbReference>
<dbReference type="SMART" id="SM00240">
    <property type="entry name" value="FHA"/>
    <property type="match status" value="1"/>
</dbReference>
<dbReference type="PROSITE" id="PS50011">
    <property type="entry name" value="PROTEIN_KINASE_DOM"/>
    <property type="match status" value="1"/>
</dbReference>
<dbReference type="PROSITE" id="PS00107">
    <property type="entry name" value="PROTEIN_KINASE_ATP"/>
    <property type="match status" value="1"/>
</dbReference>
<dbReference type="Gene3D" id="1.10.510.10">
    <property type="entry name" value="Transferase(Phosphotransferase) domain 1"/>
    <property type="match status" value="1"/>
</dbReference>
<dbReference type="InterPro" id="IPR000253">
    <property type="entry name" value="FHA_dom"/>
</dbReference>
<dbReference type="SUPFAM" id="SSF56112">
    <property type="entry name" value="Protein kinase-like (PK-like)"/>
    <property type="match status" value="1"/>
</dbReference>
<keyword evidence="7" id="KW-1185">Reference proteome</keyword>
<dbReference type="RefSeq" id="WP_006100756.1">
    <property type="nucleotide sequence ID" value="NZ_DS989848.1"/>
</dbReference>
<feature type="domain" description="Protein kinase" evidence="5">
    <location>
        <begin position="152"/>
        <end position="408"/>
    </location>
</feature>
<dbReference type="SUPFAM" id="SSF49879">
    <property type="entry name" value="SMAD/FHA domain"/>
    <property type="match status" value="1"/>
</dbReference>
<gene>
    <name evidence="6" type="ORF">MC7420_6270</name>
</gene>
<dbReference type="InterPro" id="IPR008271">
    <property type="entry name" value="Ser/Thr_kinase_AS"/>
</dbReference>
<name>B4VQW9_9CYAN</name>
<keyword evidence="6" id="KW-0418">Kinase</keyword>
<reference evidence="6 7" key="1">
    <citation type="submission" date="2008-07" db="EMBL/GenBank/DDBJ databases">
        <authorList>
            <person name="Tandeau de Marsac N."/>
            <person name="Ferriera S."/>
            <person name="Johnson J."/>
            <person name="Kravitz S."/>
            <person name="Beeson K."/>
            <person name="Sutton G."/>
            <person name="Rogers Y.-H."/>
            <person name="Friedman R."/>
            <person name="Frazier M."/>
            <person name="Venter J.C."/>
        </authorList>
    </citation>
    <scope>NUCLEOTIDE SEQUENCE [LARGE SCALE GENOMIC DNA]</scope>
    <source>
        <strain evidence="6 7">PCC 7420</strain>
    </source>
</reference>
<dbReference type="OrthoDB" id="502205at2"/>
<dbReference type="Pfam" id="PF00069">
    <property type="entry name" value="Pkinase"/>
    <property type="match status" value="1"/>
</dbReference>
<evidence type="ECO:0000259" key="5">
    <source>
        <dbReference type="PROSITE" id="PS50011"/>
    </source>
</evidence>
<dbReference type="PROSITE" id="PS50006">
    <property type="entry name" value="FHA_DOMAIN"/>
    <property type="match status" value="1"/>
</dbReference>
<dbReference type="InterPro" id="IPR008984">
    <property type="entry name" value="SMAD_FHA_dom_sf"/>
</dbReference>
<dbReference type="SMART" id="SM00220">
    <property type="entry name" value="S_TKc"/>
    <property type="match status" value="1"/>
</dbReference>
<dbReference type="CDD" id="cd14014">
    <property type="entry name" value="STKc_PknB_like"/>
    <property type="match status" value="1"/>
</dbReference>
<dbReference type="CDD" id="cd00060">
    <property type="entry name" value="FHA"/>
    <property type="match status" value="1"/>
</dbReference>
<accession>B4VQW9</accession>
<dbReference type="Gene3D" id="2.60.200.20">
    <property type="match status" value="1"/>
</dbReference>
<dbReference type="InterPro" id="IPR011009">
    <property type="entry name" value="Kinase-like_dom_sf"/>
</dbReference>
<dbReference type="GO" id="GO:0004674">
    <property type="term" value="F:protein serine/threonine kinase activity"/>
    <property type="evidence" value="ECO:0007669"/>
    <property type="project" value="TreeGrafter"/>
</dbReference>
<evidence type="ECO:0000256" key="2">
    <source>
        <dbReference type="ARBA" id="ARBA00022840"/>
    </source>
</evidence>
<dbReference type="EMBL" id="DS989848">
    <property type="protein sequence ID" value="EDX75615.1"/>
    <property type="molecule type" value="Genomic_DNA"/>
</dbReference>
<dbReference type="Proteomes" id="UP000003835">
    <property type="component" value="Unassembled WGS sequence"/>
</dbReference>
<sequence>MVTLTLLHPQASTPLQQWKFHNQSTIRIGRSPDNDVILNNPLVSRYHLELRVTVVQSGHKWQLVNQGTNGTFLNGVLVSREILPNQGLIRLAREGPMLKFELNPVSVPNSGLVSPTPKSKPSCTHLGNPPGNLFCIHCGQPLVPVQRVIRHYQVLRTLGQGGMGTTYLAWDNTGKIEGRPTLLVLKEMNADVAQIAKAQELFEREARALQALHHHGIPQYYDFFVEGGKKYLAMALIHGQDLEQRILMAGPVTPNQAIEWMIQTCDVLDYIHSSDPPLIHRDIKPANLIVRHRDNTIVVLDFGAVKEIGTMPGTRIGAEGYSAPEQDRGTPVTQSDLYAIGPTLIFLLTGMTPLKFYRRRSLGYGFDLSKAPTITPALREVIDRVCQLKVCDRYQTAKELANALDACR</sequence>
<dbReference type="Gene3D" id="3.30.200.20">
    <property type="entry name" value="Phosphorylase Kinase, domain 1"/>
    <property type="match status" value="1"/>
</dbReference>
<evidence type="ECO:0000259" key="4">
    <source>
        <dbReference type="PROSITE" id="PS50006"/>
    </source>
</evidence>
<dbReference type="GO" id="GO:0005524">
    <property type="term" value="F:ATP binding"/>
    <property type="evidence" value="ECO:0007669"/>
    <property type="project" value="UniProtKB-UniRule"/>
</dbReference>
<dbReference type="InterPro" id="IPR017441">
    <property type="entry name" value="Protein_kinase_ATP_BS"/>
</dbReference>
<dbReference type="AlphaFoldDB" id="B4VQW9"/>
<protein>
    <submittedName>
        <fullName evidence="6">Protein kinase domain</fullName>
    </submittedName>
</protein>
<dbReference type="Pfam" id="PF00498">
    <property type="entry name" value="FHA"/>
    <property type="match status" value="1"/>
</dbReference>
<evidence type="ECO:0000256" key="1">
    <source>
        <dbReference type="ARBA" id="ARBA00022741"/>
    </source>
</evidence>
<dbReference type="InterPro" id="IPR000719">
    <property type="entry name" value="Prot_kinase_dom"/>
</dbReference>
<proteinExistence type="predicted"/>
<keyword evidence="6" id="KW-0808">Transferase</keyword>
<dbReference type="eggNOG" id="COG0515">
    <property type="taxonomic scope" value="Bacteria"/>
</dbReference>
<dbReference type="PANTHER" id="PTHR24363:SF7">
    <property type="entry name" value="SERINE_THREONINE-PROTEIN KINASE-LIKE PROTEIN E"/>
    <property type="match status" value="1"/>
</dbReference>
<dbReference type="eggNOG" id="COG1716">
    <property type="taxonomic scope" value="Bacteria"/>
</dbReference>
<keyword evidence="1 3" id="KW-0547">Nucleotide-binding</keyword>
<dbReference type="PANTHER" id="PTHR24363">
    <property type="entry name" value="SERINE/THREONINE PROTEIN KINASE"/>
    <property type="match status" value="1"/>
</dbReference>
<evidence type="ECO:0000313" key="6">
    <source>
        <dbReference type="EMBL" id="EDX75615.1"/>
    </source>
</evidence>
<keyword evidence="2 3" id="KW-0067">ATP-binding</keyword>
<evidence type="ECO:0000313" key="7">
    <source>
        <dbReference type="Proteomes" id="UP000003835"/>
    </source>
</evidence>
<evidence type="ECO:0000256" key="3">
    <source>
        <dbReference type="PROSITE-ProRule" id="PRU10141"/>
    </source>
</evidence>
<dbReference type="STRING" id="118168.MC7420_6270"/>
<organism evidence="6 7">
    <name type="scientific">Coleofasciculus chthonoplastes PCC 7420</name>
    <dbReference type="NCBI Taxonomy" id="118168"/>
    <lineage>
        <taxon>Bacteria</taxon>
        <taxon>Bacillati</taxon>
        <taxon>Cyanobacteriota</taxon>
        <taxon>Cyanophyceae</taxon>
        <taxon>Coleofasciculales</taxon>
        <taxon>Coleofasciculaceae</taxon>
        <taxon>Coleofasciculus</taxon>
    </lineage>
</organism>
<feature type="domain" description="FHA" evidence="4">
    <location>
        <begin position="26"/>
        <end position="78"/>
    </location>
</feature>
<feature type="binding site" evidence="3">
    <location>
        <position position="186"/>
    </location>
    <ligand>
        <name>ATP</name>
        <dbReference type="ChEBI" id="CHEBI:30616"/>
    </ligand>
</feature>